<dbReference type="GO" id="GO:0016756">
    <property type="term" value="F:glutathione gamma-glutamylcysteinyltransferase activity"/>
    <property type="evidence" value="ECO:0007669"/>
    <property type="project" value="UniProtKB-EC"/>
</dbReference>
<dbReference type="Proteomes" id="UP000751190">
    <property type="component" value="Unassembled WGS sequence"/>
</dbReference>
<dbReference type="GO" id="GO:0010273">
    <property type="term" value="P:detoxification of copper ion"/>
    <property type="evidence" value="ECO:0007669"/>
    <property type="project" value="TreeGrafter"/>
</dbReference>
<dbReference type="EC" id="2.3.2.15" evidence="1"/>
<sequence length="483" mass="54358">MRRHAASGATRGRLWRGAARLLSSSALPFGPRGVLALSRVDDVLPSTGSRRSTLPAVASGAFYRRPLNDDLIPFSSPRGRKLFSEAMDERCMESYWALAEHFQCQAHPAFCGLTTLTMVLNSLQIDPGRPWKGPWRWFTEEMLDCCKPLPDIVKYGISLREFATLARCQDAQVELHYASACTLAEFRAAIDRVCRPALFESAPLDRLVVSFDRRKISQTGSGHFSPIAGYHPGEDRLLVLDTARFKYPPFWVRTEMMWEAMRAQVEPEWPISRGWMLIRKRRLPPSHCPTTISSFAAVAPRLRLCWSRSLKHLLVSSAHLAHQHKHPETLDAAERGAERCCTHALRTQLELLFLSTASESEHPLALTLSTEAHRQGVDVVSVSEQLRPLLHTETRRCVAVILRSAGYADMVDLATLMVLAAAEYPPFRERIGEQAARELVQMHKRDMALESSPLLDEMLAYQVGKLRDQMELLGKVPDSCLVL</sequence>
<dbReference type="GO" id="GO:0046938">
    <property type="term" value="P:phytochelatin biosynthetic process"/>
    <property type="evidence" value="ECO:0007669"/>
    <property type="project" value="InterPro"/>
</dbReference>
<dbReference type="InterPro" id="IPR038156">
    <property type="entry name" value="PCS_N_sf"/>
</dbReference>
<dbReference type="PANTHER" id="PTHR33447:SF2">
    <property type="entry name" value="GLUTATHIONE GAMMA-GLUTAMYLCYSTEINYLTRANSFERASE"/>
    <property type="match status" value="1"/>
</dbReference>
<name>A0A8J5XLU6_DIALT</name>
<dbReference type="AlphaFoldDB" id="A0A8J5XLU6"/>
<evidence type="ECO:0000256" key="2">
    <source>
        <dbReference type="ARBA" id="ARBA00022539"/>
    </source>
</evidence>
<dbReference type="InterPro" id="IPR038765">
    <property type="entry name" value="Papain-like_cys_pep_sf"/>
</dbReference>
<gene>
    <name evidence="6" type="ORF">KFE25_008854</name>
</gene>
<evidence type="ECO:0000256" key="3">
    <source>
        <dbReference type="ARBA" id="ARBA00022679"/>
    </source>
</evidence>
<comment type="caution">
    <text evidence="6">The sequence shown here is derived from an EMBL/GenBank/DDBJ whole genome shotgun (WGS) entry which is preliminary data.</text>
</comment>
<dbReference type="GO" id="GO:0046872">
    <property type="term" value="F:metal ion binding"/>
    <property type="evidence" value="ECO:0007669"/>
    <property type="project" value="UniProtKB-KW"/>
</dbReference>
<keyword evidence="2" id="KW-0104">Cadmium</keyword>
<evidence type="ECO:0000313" key="7">
    <source>
        <dbReference type="Proteomes" id="UP000751190"/>
    </source>
</evidence>
<dbReference type="InterPro" id="IPR040409">
    <property type="entry name" value="PCS-like"/>
</dbReference>
<evidence type="ECO:0000259" key="5">
    <source>
        <dbReference type="PROSITE" id="PS51443"/>
    </source>
</evidence>
<accession>A0A8J5XLU6</accession>
<feature type="domain" description="Peptidase C83" evidence="5">
    <location>
        <begin position="57"/>
        <end position="283"/>
    </location>
</feature>
<dbReference type="SUPFAM" id="SSF54001">
    <property type="entry name" value="Cysteine proteinases"/>
    <property type="match status" value="1"/>
</dbReference>
<dbReference type="Gene3D" id="3.90.70.30">
    <property type="entry name" value="Phytochelatin synthase, N-terminal domain"/>
    <property type="match status" value="1"/>
</dbReference>
<evidence type="ECO:0000313" key="6">
    <source>
        <dbReference type="EMBL" id="KAG8470433.1"/>
    </source>
</evidence>
<dbReference type="GO" id="GO:0098849">
    <property type="term" value="P:cellular detoxification of cadmium ion"/>
    <property type="evidence" value="ECO:0007669"/>
    <property type="project" value="TreeGrafter"/>
</dbReference>
<organism evidence="6 7">
    <name type="scientific">Diacronema lutheri</name>
    <name type="common">Unicellular marine alga</name>
    <name type="synonym">Monochrysis lutheri</name>
    <dbReference type="NCBI Taxonomy" id="2081491"/>
    <lineage>
        <taxon>Eukaryota</taxon>
        <taxon>Haptista</taxon>
        <taxon>Haptophyta</taxon>
        <taxon>Pavlovophyceae</taxon>
        <taxon>Pavlovales</taxon>
        <taxon>Pavlovaceae</taxon>
        <taxon>Diacronema</taxon>
    </lineage>
</organism>
<evidence type="ECO:0000256" key="1">
    <source>
        <dbReference type="ARBA" id="ARBA00012468"/>
    </source>
</evidence>
<dbReference type="OrthoDB" id="448954at2759"/>
<keyword evidence="3" id="KW-0808">Transferase</keyword>
<dbReference type="InterPro" id="IPR007719">
    <property type="entry name" value="PCS_N"/>
</dbReference>
<dbReference type="FunFam" id="3.90.70.30:FF:000001">
    <property type="entry name" value="Glutathione gamma-glutamylcysteinyltransferase 1"/>
    <property type="match status" value="1"/>
</dbReference>
<proteinExistence type="predicted"/>
<dbReference type="Pfam" id="PF05023">
    <property type="entry name" value="Phytochelatin"/>
    <property type="match status" value="1"/>
</dbReference>
<reference evidence="6" key="1">
    <citation type="submission" date="2021-05" db="EMBL/GenBank/DDBJ databases">
        <title>The genome of the haptophyte Pavlova lutheri (Diacronema luteri, Pavlovales) - a model for lipid biosynthesis in eukaryotic algae.</title>
        <authorList>
            <person name="Hulatt C.J."/>
            <person name="Posewitz M.C."/>
        </authorList>
    </citation>
    <scope>NUCLEOTIDE SEQUENCE</scope>
    <source>
        <strain evidence="6">NIVA-4/92</strain>
    </source>
</reference>
<dbReference type="EMBL" id="JAGTXO010000001">
    <property type="protein sequence ID" value="KAG8470433.1"/>
    <property type="molecule type" value="Genomic_DNA"/>
</dbReference>
<keyword evidence="4" id="KW-0479">Metal-binding</keyword>
<protein>
    <recommendedName>
        <fullName evidence="1">glutathione gamma-glutamylcysteinyltransferase</fullName>
        <ecNumber evidence="1">2.3.2.15</ecNumber>
    </recommendedName>
</protein>
<dbReference type="PROSITE" id="PS51443">
    <property type="entry name" value="PCS"/>
    <property type="match status" value="1"/>
</dbReference>
<dbReference type="PANTHER" id="PTHR33447">
    <property type="entry name" value="GLUTATHIONE GAMMA-GLUTAMYLCYSTEINYLTRANSFERASE"/>
    <property type="match status" value="1"/>
</dbReference>
<keyword evidence="7" id="KW-1185">Reference proteome</keyword>
<evidence type="ECO:0000256" key="4">
    <source>
        <dbReference type="ARBA" id="ARBA00022723"/>
    </source>
</evidence>